<organism evidence="2 3">
    <name type="scientific">Sphingobium chungbukense</name>
    <dbReference type="NCBI Taxonomy" id="56193"/>
    <lineage>
        <taxon>Bacteria</taxon>
        <taxon>Pseudomonadati</taxon>
        <taxon>Pseudomonadota</taxon>
        <taxon>Alphaproteobacteria</taxon>
        <taxon>Sphingomonadales</taxon>
        <taxon>Sphingomonadaceae</taxon>
        <taxon>Sphingobium</taxon>
    </lineage>
</organism>
<gene>
    <name evidence="2" type="ORF">YP76_20660</name>
</gene>
<keyword evidence="1" id="KW-1133">Transmembrane helix</keyword>
<protein>
    <submittedName>
        <fullName evidence="2">Uncharacterized protein</fullName>
    </submittedName>
</protein>
<dbReference type="AlphaFoldDB" id="A0A0M3AKB7"/>
<dbReference type="RefSeq" id="WP_046765489.1">
    <property type="nucleotide sequence ID" value="NZ_LBIC01000010.1"/>
</dbReference>
<keyword evidence="1" id="KW-0812">Transmembrane</keyword>
<keyword evidence="1" id="KW-0472">Membrane</keyword>
<feature type="transmembrane region" description="Helical" evidence="1">
    <location>
        <begin position="48"/>
        <end position="68"/>
    </location>
</feature>
<evidence type="ECO:0000313" key="3">
    <source>
        <dbReference type="Proteomes" id="UP000033874"/>
    </source>
</evidence>
<accession>A0A0M3AKB7</accession>
<reference evidence="2 3" key="1">
    <citation type="submission" date="2015-04" db="EMBL/GenBank/DDBJ databases">
        <title>Genome sequence of aromatic hydrocarbons-degrading Sphingobium chungbukense DJ77.</title>
        <authorList>
            <person name="Kim Y.-C."/>
            <person name="Chae J.-C."/>
        </authorList>
    </citation>
    <scope>NUCLEOTIDE SEQUENCE [LARGE SCALE GENOMIC DNA]</scope>
    <source>
        <strain evidence="2 3">DJ77</strain>
    </source>
</reference>
<dbReference type="EMBL" id="LBIC01000010">
    <property type="protein sequence ID" value="KKW90403.1"/>
    <property type="molecule type" value="Genomic_DNA"/>
</dbReference>
<dbReference type="PATRIC" id="fig|56193.3.peg.4340"/>
<proteinExistence type="predicted"/>
<sequence>MRIVKFDLDTYNRTKDLSGSPIYAIVEEDIPEIEMITDEQGNPTRGGLIGYALAYALMASFVGAIFYIL</sequence>
<evidence type="ECO:0000313" key="2">
    <source>
        <dbReference type="EMBL" id="KKW90403.1"/>
    </source>
</evidence>
<evidence type="ECO:0000256" key="1">
    <source>
        <dbReference type="SAM" id="Phobius"/>
    </source>
</evidence>
<dbReference type="Proteomes" id="UP000033874">
    <property type="component" value="Unassembled WGS sequence"/>
</dbReference>
<keyword evidence="3" id="KW-1185">Reference proteome</keyword>
<name>A0A0M3AKB7_9SPHN</name>
<comment type="caution">
    <text evidence="2">The sequence shown here is derived from an EMBL/GenBank/DDBJ whole genome shotgun (WGS) entry which is preliminary data.</text>
</comment>